<proteinExistence type="predicted"/>
<reference evidence="5 7" key="2">
    <citation type="submission" date="2017-06" db="EMBL/GenBank/DDBJ databases">
        <authorList>
            <consortium name="Pathogen Informatics"/>
        </authorList>
    </citation>
    <scope>NUCLEOTIDE SEQUENCE [LARGE SCALE GENOMIC DNA]</scope>
    <source>
        <strain evidence="5 7">NCTC12947</strain>
    </source>
</reference>
<dbReference type="RefSeq" id="WP_066428820.1">
    <property type="nucleotide sequence ID" value="NZ_CP014227.1"/>
</dbReference>
<reference evidence="4 6" key="1">
    <citation type="submission" date="2016-02" db="EMBL/GenBank/DDBJ databases">
        <authorList>
            <person name="Holder M.E."/>
            <person name="Ajami N.J."/>
            <person name="Petrosino J.F."/>
        </authorList>
    </citation>
    <scope>NUCLEOTIDE SEQUENCE [LARGE SCALE GENOMIC DNA]</scope>
    <source>
        <strain evidence="4 6">CCUG 32990</strain>
    </source>
</reference>
<gene>
    <name evidence="4" type="ORF">AXF12_04845</name>
    <name evidence="5" type="ORF">SAMEA44541418_00757</name>
</gene>
<dbReference type="PROSITE" id="PS51257">
    <property type="entry name" value="PROKAR_LIPOPROTEIN"/>
    <property type="match status" value="1"/>
</dbReference>
<dbReference type="InterPro" id="IPR027849">
    <property type="entry name" value="DUF4434"/>
</dbReference>
<feature type="signal peptide" evidence="2">
    <location>
        <begin position="1"/>
        <end position="20"/>
    </location>
</feature>
<dbReference type="Gene3D" id="3.20.20.80">
    <property type="entry name" value="Glycosidases"/>
    <property type="match status" value="1"/>
</dbReference>
<evidence type="ECO:0000256" key="1">
    <source>
        <dbReference type="SAM" id="MobiDB-lite"/>
    </source>
</evidence>
<dbReference type="Proteomes" id="UP000215539">
    <property type="component" value="Chromosome 1"/>
</dbReference>
<evidence type="ECO:0000313" key="4">
    <source>
        <dbReference type="EMBL" id="AMD84903.1"/>
    </source>
</evidence>
<feature type="chain" id="PRO_5043477773" description="DUF4434 domain-containing protein" evidence="2">
    <location>
        <begin position="21"/>
        <end position="364"/>
    </location>
</feature>
<evidence type="ECO:0000256" key="2">
    <source>
        <dbReference type="SAM" id="SignalP"/>
    </source>
</evidence>
<dbReference type="Proteomes" id="UP000065822">
    <property type="component" value="Chromosome"/>
</dbReference>
<feature type="domain" description="DUF4434" evidence="3">
    <location>
        <begin position="58"/>
        <end position="342"/>
    </location>
</feature>
<keyword evidence="6" id="KW-1185">Reference proteome</keyword>
<evidence type="ECO:0000313" key="6">
    <source>
        <dbReference type="Proteomes" id="UP000065822"/>
    </source>
</evidence>
<sequence>MKRYYLVAILLMLFALSSCGKDQDDKPTTDGTPKQKSDTGVDMRTPDNNVNAYAKKALTGSFVDFWSKGDWTKEQWSSFLGEMQGLHLNTVIVQFAAYGDYTWFDSKNTFTNTKFKGALGNLLTVAAEKGMEVYIGLYFDGGYWHNQTNVSWLHTHADRCIEIAREIQAQFGNSKAFKGWYIPHEPEPNAYNSSALVASFRDNFVNRISNKLHQLNNKPVAIAAFWNSGLSTPDQLQHFMAELSKCNLQVIMLQDGVGAKHVTLDRLAAYYQSAEKGLYTENTSYKGAFWIDLETFEQIPSGEFSSIPANFDRVKGQIAVAIAVPRVSKVVSFDFYSDMSSVSPKGERAKKLYKDYQGFINTIK</sequence>
<dbReference type="EMBL" id="LT906449">
    <property type="protein sequence ID" value="SNV06519.1"/>
    <property type="molecule type" value="Genomic_DNA"/>
</dbReference>
<protein>
    <recommendedName>
        <fullName evidence="3">DUF4434 domain-containing protein</fullName>
    </recommendedName>
</protein>
<keyword evidence="2" id="KW-0732">Signal</keyword>
<dbReference type="InterPro" id="IPR017853">
    <property type="entry name" value="GH"/>
</dbReference>
<dbReference type="SUPFAM" id="SSF51445">
    <property type="entry name" value="(Trans)glycosidases"/>
    <property type="match status" value="1"/>
</dbReference>
<evidence type="ECO:0000313" key="5">
    <source>
        <dbReference type="EMBL" id="SNV06519.1"/>
    </source>
</evidence>
<dbReference type="KEGG" id="chg:AXF12_04845"/>
<dbReference type="Pfam" id="PF14488">
    <property type="entry name" value="DUF4434"/>
    <property type="match status" value="1"/>
</dbReference>
<evidence type="ECO:0000313" key="7">
    <source>
        <dbReference type="Proteomes" id="UP000215539"/>
    </source>
</evidence>
<feature type="region of interest" description="Disordered" evidence="1">
    <location>
        <begin position="21"/>
        <end position="45"/>
    </location>
</feature>
<dbReference type="EMBL" id="CP014227">
    <property type="protein sequence ID" value="AMD84903.1"/>
    <property type="molecule type" value="Genomic_DNA"/>
</dbReference>
<accession>A0AAX2GYF7</accession>
<name>A0AAX2GYF7_9FLAO</name>
<evidence type="ECO:0000259" key="3">
    <source>
        <dbReference type="Pfam" id="PF14488"/>
    </source>
</evidence>
<dbReference type="AlphaFoldDB" id="A0AAX2GYF7"/>
<organism evidence="5 7">
    <name type="scientific">Capnocytophaga haemolytica</name>
    <dbReference type="NCBI Taxonomy" id="45243"/>
    <lineage>
        <taxon>Bacteria</taxon>
        <taxon>Pseudomonadati</taxon>
        <taxon>Bacteroidota</taxon>
        <taxon>Flavobacteriia</taxon>
        <taxon>Flavobacteriales</taxon>
        <taxon>Flavobacteriaceae</taxon>
        <taxon>Capnocytophaga</taxon>
    </lineage>
</organism>